<keyword evidence="1" id="KW-0732">Signal</keyword>
<evidence type="ECO:0000313" key="3">
    <source>
        <dbReference type="Proteomes" id="UP000007472"/>
    </source>
</evidence>
<dbReference type="NCBIfam" id="NF038027">
    <property type="entry name" value="TssQ_fam"/>
    <property type="match status" value="1"/>
</dbReference>
<dbReference type="Proteomes" id="UP000007472">
    <property type="component" value="Chromosome"/>
</dbReference>
<dbReference type="EMBL" id="CP002456">
    <property type="protein sequence ID" value="ADU91648.1"/>
    <property type="molecule type" value="Genomic_DNA"/>
</dbReference>
<dbReference type="PROSITE" id="PS51257">
    <property type="entry name" value="PROKAR_LIPOPROTEIN"/>
    <property type="match status" value="1"/>
</dbReference>
<accession>A0A654KGQ4</accession>
<protein>
    <submittedName>
        <fullName evidence="2">Putative lipoprotein</fullName>
    </submittedName>
</protein>
<dbReference type="KEGG" id="teq:TEQUI_0710"/>
<proteinExistence type="predicted"/>
<gene>
    <name evidence="2" type="ordered locus">TEQUI_0710</name>
</gene>
<evidence type="ECO:0000313" key="2">
    <source>
        <dbReference type="EMBL" id="ADU91648.1"/>
    </source>
</evidence>
<sequence length="158" mass="17389">MKKNLYLLNCLLISAVLAACSSPKKEEPKSPYSEKEQVLLEELRKKFTAGSYDAVIEDVSQMPEYQAGGLPFRTQSLKFLAFSQCVSNKVRDCTKTFDTILDLDPNFNLEPAEAGHPSWGPVFAKEKANAHIATKADGSPKGSLRVINPETGKAIKIK</sequence>
<keyword evidence="2" id="KW-0449">Lipoprotein</keyword>
<reference evidence="2 3" key="1">
    <citation type="journal article" date="2011" name="J. Bacteriol.">
        <title>Genome sequence of Taylorella equigenitalis MCE9, the causative agent of contagious equine metritis.</title>
        <authorList>
            <person name="Hebert L."/>
            <person name="Moumen B."/>
            <person name="Duquesne F."/>
            <person name="Breuil M.F."/>
            <person name="Laugier C."/>
            <person name="Batto J.M."/>
            <person name="Renault P."/>
            <person name="Petry S."/>
        </authorList>
    </citation>
    <scope>NUCLEOTIDE SEQUENCE [LARGE SCALE GENOMIC DNA]</scope>
    <source>
        <strain evidence="2 3">MCE9</strain>
    </source>
</reference>
<feature type="signal peptide" evidence="1">
    <location>
        <begin position="1"/>
        <end position="18"/>
    </location>
</feature>
<evidence type="ECO:0000256" key="1">
    <source>
        <dbReference type="SAM" id="SignalP"/>
    </source>
</evidence>
<dbReference type="InterPro" id="IPR047780">
    <property type="entry name" value="TssQ-like"/>
</dbReference>
<dbReference type="AlphaFoldDB" id="A0A654KGQ4"/>
<name>A0A654KGQ4_TAYEM</name>
<feature type="chain" id="PRO_5024868051" evidence="1">
    <location>
        <begin position="19"/>
        <end position="158"/>
    </location>
</feature>
<organism evidence="2 3">
    <name type="scientific">Taylorella equigenitalis (strain MCE9)</name>
    <dbReference type="NCBI Taxonomy" id="937774"/>
    <lineage>
        <taxon>Bacteria</taxon>
        <taxon>Pseudomonadati</taxon>
        <taxon>Pseudomonadota</taxon>
        <taxon>Betaproteobacteria</taxon>
        <taxon>Burkholderiales</taxon>
        <taxon>Alcaligenaceae</taxon>
        <taxon>Taylorella</taxon>
    </lineage>
</organism>